<keyword evidence="3" id="KW-0694">RNA-binding</keyword>
<accession>A0A061BIK1</accession>
<evidence type="ECO:0000256" key="1">
    <source>
        <dbReference type="ARBA" id="ARBA00022490"/>
    </source>
</evidence>
<dbReference type="AlphaFoldDB" id="A0A061BIK1"/>
<dbReference type="PANTHER" id="PTHR12399">
    <property type="entry name" value="EUKARYOTIC TRANSLATION INITIATION FACTOR 3 SUBUNIT 7"/>
    <property type="match status" value="1"/>
</dbReference>
<name>A0A061BIK1_CYBFA</name>
<protein>
    <submittedName>
        <fullName evidence="6">CYFA0S26e00386g1_1</fullName>
    </submittedName>
    <submittedName>
        <fullName evidence="7">Eukaryotic translation initiation factor 3 subunit D</fullName>
    </submittedName>
</protein>
<dbReference type="OMA" id="FMDKRDN"/>
<dbReference type="GO" id="GO:0005852">
    <property type="term" value="C:eukaryotic translation initiation factor 3 complex"/>
    <property type="evidence" value="ECO:0007669"/>
    <property type="project" value="InterPro"/>
</dbReference>
<feature type="compositionally biased region" description="Polar residues" evidence="5">
    <location>
        <begin position="115"/>
        <end position="127"/>
    </location>
</feature>
<keyword evidence="8" id="KW-1185">Reference proteome</keyword>
<evidence type="ECO:0000313" key="8">
    <source>
        <dbReference type="Proteomes" id="UP000189513"/>
    </source>
</evidence>
<dbReference type="GO" id="GO:0003743">
    <property type="term" value="F:translation initiation factor activity"/>
    <property type="evidence" value="ECO:0007669"/>
    <property type="project" value="UniProtKB-KW"/>
</dbReference>
<dbReference type="OrthoDB" id="16538at2759"/>
<feature type="compositionally biased region" description="Low complexity" evidence="5">
    <location>
        <begin position="128"/>
        <end position="138"/>
    </location>
</feature>
<dbReference type="PANTHER" id="PTHR12399:SF0">
    <property type="entry name" value="EUKARYOTIC TRANSLATION INITIATION FACTOR 3 SUBUNIT D"/>
    <property type="match status" value="1"/>
</dbReference>
<sequence length="526" mass="57519">MSLPFSIDSAPPSTWGPPSAIPESLRFSDIPYAPFSKADKLGKAADWQAAELKDVKTQGKRGQRDYFHAYGASSATQFGSEEAEKGDDFEVVDNSSKPIQKAPAATVLNKRRGGANNSTAGAQSYQKRTGAPSAPRRGGAFGGGYGGRRWRDEKPERVREASIKVDDSWSVVSEVELNKLTKLNFQVSEAEDLGTYGAIKPYKKTIERSAAPLKAIDAAIYNPTASDDPVIQSLNSKKTATVYSTDSVVAQLMCATRSVYSWDIIVTKKDGVIFLDKREGSQIDKITVDENAVDAPSDASDSNIDNASNLSLEAVFVNQNFVANAVVDEQTVKLENPNPFHQGSEPLLSKGYKYRKFTLGAKSEDETEEPVSIVIRTEYDAKDLASGQTLSVKASNEFRKTPLDWKTKINTQRGAIMAAELKNNNNKFSKWAHQALLAGVDTIKLGFVSRVNFKDNTKHQILGVASYRPQDLAMQINLSAGNGWGIVKSYIDIIAAQEDGQYVILRKPNDAKLVLYRVPEGSLQDE</sequence>
<organism evidence="6">
    <name type="scientific">Cyberlindnera fabianii</name>
    <name type="common">Yeast</name>
    <name type="synonym">Hansenula fabianii</name>
    <dbReference type="NCBI Taxonomy" id="36022"/>
    <lineage>
        <taxon>Eukaryota</taxon>
        <taxon>Fungi</taxon>
        <taxon>Dikarya</taxon>
        <taxon>Ascomycota</taxon>
        <taxon>Saccharomycotina</taxon>
        <taxon>Saccharomycetes</taxon>
        <taxon>Phaffomycetales</taxon>
        <taxon>Phaffomycetaceae</taxon>
        <taxon>Cyberlindnera</taxon>
    </lineage>
</organism>
<dbReference type="EMBL" id="MPUK01000009">
    <property type="protein sequence ID" value="ONH65787.1"/>
    <property type="molecule type" value="Genomic_DNA"/>
</dbReference>
<reference evidence="7" key="3">
    <citation type="submission" date="2017-01" db="EMBL/GenBank/DDBJ databases">
        <authorList>
            <person name="Mah S.A."/>
            <person name="Swanson W.J."/>
            <person name="Moy G.W."/>
            <person name="Vacquier V.D."/>
        </authorList>
    </citation>
    <scope>NUCLEOTIDE SEQUENCE [LARGE SCALE GENOMIC DNA]</scope>
    <source>
        <strain evidence="7">65</strain>
    </source>
</reference>
<evidence type="ECO:0000256" key="3">
    <source>
        <dbReference type="ARBA" id="ARBA00022884"/>
    </source>
</evidence>
<proteinExistence type="predicted"/>
<evidence type="ECO:0000313" key="7">
    <source>
        <dbReference type="EMBL" id="ONH65787.1"/>
    </source>
</evidence>
<dbReference type="VEuPathDB" id="FungiDB:BON22_4374"/>
<dbReference type="STRING" id="36022.A0A061BIK1"/>
<reference evidence="6" key="1">
    <citation type="journal article" date="2014" name="Genome Announc.">
        <title>Genome sequence of the yeast Cyberlindnera fabianii (Hansenula fabianii).</title>
        <authorList>
            <person name="Freel K.C."/>
            <person name="Sarilar V."/>
            <person name="Neuveglise C."/>
            <person name="Devillers H."/>
            <person name="Friedrich A."/>
            <person name="Schacherer J."/>
        </authorList>
    </citation>
    <scope>NUCLEOTIDE SEQUENCE</scope>
    <source>
        <strain evidence="6">YJS4271</strain>
    </source>
</reference>
<evidence type="ECO:0000256" key="5">
    <source>
        <dbReference type="SAM" id="MobiDB-lite"/>
    </source>
</evidence>
<dbReference type="EMBL" id="LK052911">
    <property type="protein sequence ID" value="CDR46816.1"/>
    <property type="molecule type" value="Genomic_DNA"/>
</dbReference>
<dbReference type="Pfam" id="PF05091">
    <property type="entry name" value="eIF-3_zeta"/>
    <property type="match status" value="1"/>
</dbReference>
<reference evidence="8" key="2">
    <citation type="journal article" date="2017" name="Genome Announc.">
        <title>Genome sequences of Cyberlindnera fabianii 65, Pichia kudriavzevii 129, and Saccharomyces cerevisiae 131 isolated from fermented masau fruits in Zimbabwe.</title>
        <authorList>
            <person name="van Rijswijck I.M.H."/>
            <person name="Derks M.F.L."/>
            <person name="Abee T."/>
            <person name="de Ridder D."/>
            <person name="Smid E.J."/>
        </authorList>
    </citation>
    <scope>NUCLEOTIDE SEQUENCE [LARGE SCALE GENOMIC DNA]</scope>
    <source>
        <strain evidence="8">65</strain>
    </source>
</reference>
<keyword evidence="2 7" id="KW-0396">Initiation factor</keyword>
<keyword evidence="4" id="KW-0648">Protein biosynthesis</keyword>
<dbReference type="PIRSF" id="PIRSF016281">
    <property type="entry name" value="EIF-3_zeta"/>
    <property type="match status" value="1"/>
</dbReference>
<evidence type="ECO:0000313" key="6">
    <source>
        <dbReference type="EMBL" id="CDR46816.1"/>
    </source>
</evidence>
<dbReference type="GO" id="GO:0003723">
    <property type="term" value="F:RNA binding"/>
    <property type="evidence" value="ECO:0007669"/>
    <property type="project" value="UniProtKB-KW"/>
</dbReference>
<gene>
    <name evidence="7" type="ORF">BON22_4374</name>
    <name evidence="6" type="ORF">CYFA0S_26e00386g</name>
</gene>
<dbReference type="InterPro" id="IPR007783">
    <property type="entry name" value="eIF3d"/>
</dbReference>
<feature type="region of interest" description="Disordered" evidence="5">
    <location>
        <begin position="111"/>
        <end position="156"/>
    </location>
</feature>
<evidence type="ECO:0000256" key="2">
    <source>
        <dbReference type="ARBA" id="ARBA00022540"/>
    </source>
</evidence>
<evidence type="ECO:0000256" key="4">
    <source>
        <dbReference type="ARBA" id="ARBA00022917"/>
    </source>
</evidence>
<keyword evidence="1" id="KW-0963">Cytoplasm</keyword>
<dbReference type="Proteomes" id="UP000189513">
    <property type="component" value="Unassembled WGS sequence"/>
</dbReference>